<gene>
    <name evidence="2" type="ORF">J0S82_011017</name>
</gene>
<feature type="compositionally biased region" description="Polar residues" evidence="1">
    <location>
        <begin position="528"/>
        <end position="538"/>
    </location>
</feature>
<dbReference type="EMBL" id="JAGFMF010011642">
    <property type="protein sequence ID" value="KAG8517973.1"/>
    <property type="molecule type" value="Genomic_DNA"/>
</dbReference>
<feature type="region of interest" description="Disordered" evidence="1">
    <location>
        <begin position="520"/>
        <end position="539"/>
    </location>
</feature>
<feature type="region of interest" description="Disordered" evidence="1">
    <location>
        <begin position="447"/>
        <end position="509"/>
    </location>
</feature>
<dbReference type="OrthoDB" id="26371at2759"/>
<protein>
    <submittedName>
        <fullName evidence="2">TBC1 domain family member 22A</fullName>
    </submittedName>
</protein>
<feature type="compositionally biased region" description="Polar residues" evidence="1">
    <location>
        <begin position="405"/>
        <end position="414"/>
    </location>
</feature>
<dbReference type="AlphaFoldDB" id="A0A8J6DTN9"/>
<evidence type="ECO:0000313" key="2">
    <source>
        <dbReference type="EMBL" id="KAG8517973.1"/>
    </source>
</evidence>
<comment type="caution">
    <text evidence="2">The sequence shown here is derived from an EMBL/GenBank/DDBJ whole genome shotgun (WGS) entry which is preliminary data.</text>
</comment>
<keyword evidence="3" id="KW-1185">Reference proteome</keyword>
<sequence length="703" mass="73760">MSGGWPSGQWPQLKGSREGRAWLGLAWTLPFPPRLGTKEAVTALSTHSLFLQVLLPAGQQSQQLPEGRLAGRSNPLLLMLGPPDSGTKAPGPGRLSTLGSRDSSVHGPRSSWQQQQAAGRSLHWLTSGDTGWVTSFRPGAEIEQQRQLAGAGRGKSATASRRKSLPWKIPRWTWRCVAAQGGVPTHLPLTVGGPGPEAALDLRLENFPSRLQARKTLRFHPMNPNDTGPGCHSTHPVSQEKASLGILIAARQGTEPGAGKSWAGPPLAPRLSSIQHVYGAQHPPFDPLLHGTWPPGPGAVTHSSFRLAGWPSYREGGGPALGRVRRGPSTVRVFPGRTCCRSALGCCSLWATGLQLRACSGRGVGGGCGRVFGAWPPESQRLCLCRLLRAAPKAPATPVKAKRGSTFQEFESNTSDAWDAGEDDDELLAMAAESLSSAVVMETAHRVLRNHSQRRERLQGTPAPEPEPASPAVPPAQPPAGPSGDPRLVKSVSESHAACPADGASDAVPLHRSQSLPHSAAAALGGTSDPSVAGSSAGSERLASRLDKFRQLLAGPNTDLGEPAWGAGGVCCLEGTRPQSRLCAVLLGLLSEQLQLRFPARALLTPAVSALLTPAVGALLTPAVGALLTPAVGALLTPAVGPASVHRRRRAGLEPGVSECPRRCGGGREPSADSRLCRVVGLIDVVLCAWKANYVKMFSAVYL</sequence>
<feature type="region of interest" description="Disordered" evidence="1">
    <location>
        <begin position="80"/>
        <end position="119"/>
    </location>
</feature>
<feature type="compositionally biased region" description="Pro residues" evidence="1">
    <location>
        <begin position="463"/>
        <end position="481"/>
    </location>
</feature>
<reference evidence="2" key="1">
    <citation type="journal article" date="2021" name="Evol. Appl.">
        <title>The genome of the Pyrenean desman and the effects of bottlenecks and inbreeding on the genomic landscape of an endangered species.</title>
        <authorList>
            <person name="Escoda L."/>
            <person name="Castresana J."/>
        </authorList>
    </citation>
    <scope>NUCLEOTIDE SEQUENCE</scope>
    <source>
        <strain evidence="2">IBE-C5619</strain>
    </source>
</reference>
<proteinExistence type="predicted"/>
<dbReference type="Proteomes" id="UP000700334">
    <property type="component" value="Unassembled WGS sequence"/>
</dbReference>
<evidence type="ECO:0000256" key="1">
    <source>
        <dbReference type="SAM" id="MobiDB-lite"/>
    </source>
</evidence>
<evidence type="ECO:0000313" key="3">
    <source>
        <dbReference type="Proteomes" id="UP000700334"/>
    </source>
</evidence>
<organism evidence="2 3">
    <name type="scientific">Galemys pyrenaicus</name>
    <name type="common">Iberian desman</name>
    <name type="synonym">Pyrenean desman</name>
    <dbReference type="NCBI Taxonomy" id="202257"/>
    <lineage>
        <taxon>Eukaryota</taxon>
        <taxon>Metazoa</taxon>
        <taxon>Chordata</taxon>
        <taxon>Craniata</taxon>
        <taxon>Vertebrata</taxon>
        <taxon>Euteleostomi</taxon>
        <taxon>Mammalia</taxon>
        <taxon>Eutheria</taxon>
        <taxon>Laurasiatheria</taxon>
        <taxon>Eulipotyphla</taxon>
        <taxon>Talpidae</taxon>
        <taxon>Galemys</taxon>
    </lineage>
</organism>
<feature type="region of interest" description="Disordered" evidence="1">
    <location>
        <begin position="399"/>
        <end position="420"/>
    </location>
</feature>
<name>A0A8J6DTN9_GALPY</name>
<accession>A0A8J6DTN9</accession>